<accession>A0A250IJF0</accession>
<dbReference type="EMBL" id="CP022163">
    <property type="protein sequence ID" value="ATB31267.1"/>
    <property type="molecule type" value="Genomic_DNA"/>
</dbReference>
<dbReference type="InterPro" id="IPR028082">
    <property type="entry name" value="Peripla_BP_I"/>
</dbReference>
<evidence type="ECO:0000313" key="7">
    <source>
        <dbReference type="EMBL" id="ATB31267.1"/>
    </source>
</evidence>
<proteinExistence type="predicted"/>
<feature type="domain" description="Receptor ligand binding region" evidence="6">
    <location>
        <begin position="90"/>
        <end position="452"/>
    </location>
</feature>
<feature type="chain" id="PRO_5012106071" evidence="5">
    <location>
        <begin position="23"/>
        <end position="469"/>
    </location>
</feature>
<dbReference type="InterPro" id="IPR051010">
    <property type="entry name" value="BCAA_transport"/>
</dbReference>
<dbReference type="Gene3D" id="3.40.50.2300">
    <property type="match status" value="2"/>
</dbReference>
<comment type="subcellular location">
    <subcellularLocation>
        <location evidence="1">Membrane</location>
    </subcellularLocation>
</comment>
<keyword evidence="8" id="KW-1185">Reference proteome</keyword>
<evidence type="ECO:0000256" key="3">
    <source>
        <dbReference type="ARBA" id="ARBA00022989"/>
    </source>
</evidence>
<evidence type="ECO:0000256" key="5">
    <source>
        <dbReference type="SAM" id="SignalP"/>
    </source>
</evidence>
<name>A0A250IJF0_9BACT</name>
<dbReference type="PANTHER" id="PTHR30483">
    <property type="entry name" value="LEUCINE-SPECIFIC-BINDING PROTEIN"/>
    <property type="match status" value="1"/>
</dbReference>
<protein>
    <submittedName>
        <fullName evidence="7">Receptor family ligand-binding protein</fullName>
    </submittedName>
</protein>
<dbReference type="SUPFAM" id="SSF53822">
    <property type="entry name" value="Periplasmic binding protein-like I"/>
    <property type="match status" value="1"/>
</dbReference>
<keyword evidence="5" id="KW-0732">Signal</keyword>
<evidence type="ECO:0000259" key="6">
    <source>
        <dbReference type="Pfam" id="PF01094"/>
    </source>
</evidence>
<evidence type="ECO:0000256" key="4">
    <source>
        <dbReference type="ARBA" id="ARBA00023136"/>
    </source>
</evidence>
<dbReference type="OrthoDB" id="7337537at2"/>
<keyword evidence="2" id="KW-0812">Transmembrane</keyword>
<sequence length="469" mass="49134">MRTRLLMGVLSVLATGCSFTTAAGLEECETSAECGADKVCTQGVCLPLPTGCGQVYGRAEAGDIALGGLFPIHSGTAAGAPVDESDEQAFNAALLAMEQVNGRGVNGKQFTLYLCDTGGDDERARIQADWLVKEKKVSAVIAAGSSQSYGVAQAVTIPNNVLLMSYSASSPELTVLPDTNGGTVGLVWRTSPSDAIQGSVIAQLLRGTDSRFGNPKKVGILYVNETYGQGLKDIIATRLNVAPALDNRSIPYPRRGNVKDAVQELNAYDPDLTVVVGFSDDVTNILVEAANQPNLKRDSGHRWFFSDSVKDLGLLANATASAQAQGVYGTAPAQGTGQAFNSFRDAFLSRFKKDPSAYAYTSNAYDAMYLLTLSASYALNNGGEVTGPKMAEGLTKVSNGQGALQLTSTNFTPLVAELAAGRSVNVDGASGKLDFDANGEAPAPMELWQVQGGNFVTIPPTIEPPPNNP</sequence>
<keyword evidence="4" id="KW-0472">Membrane</keyword>
<evidence type="ECO:0000256" key="1">
    <source>
        <dbReference type="ARBA" id="ARBA00004370"/>
    </source>
</evidence>
<dbReference type="RefSeq" id="WP_095979616.1">
    <property type="nucleotide sequence ID" value="NZ_CP022163.1"/>
</dbReference>
<dbReference type="KEGG" id="mbd:MEBOL_004729"/>
<dbReference type="AlphaFoldDB" id="A0A250IJF0"/>
<dbReference type="InterPro" id="IPR001828">
    <property type="entry name" value="ANF_lig-bd_rcpt"/>
</dbReference>
<reference evidence="7 8" key="1">
    <citation type="submission" date="2017-06" db="EMBL/GenBank/DDBJ databases">
        <authorList>
            <person name="Kim H.J."/>
            <person name="Triplett B.A."/>
        </authorList>
    </citation>
    <scope>NUCLEOTIDE SEQUENCE [LARGE SCALE GENOMIC DNA]</scope>
    <source>
        <strain evidence="7 8">DSM 14713</strain>
    </source>
</reference>
<gene>
    <name evidence="7" type="ORF">MEBOL_004729</name>
</gene>
<evidence type="ECO:0000313" key="8">
    <source>
        <dbReference type="Proteomes" id="UP000217289"/>
    </source>
</evidence>
<keyword evidence="7" id="KW-0675">Receptor</keyword>
<organism evidence="7 8">
    <name type="scientific">Melittangium boletus DSM 14713</name>
    <dbReference type="NCBI Taxonomy" id="1294270"/>
    <lineage>
        <taxon>Bacteria</taxon>
        <taxon>Pseudomonadati</taxon>
        <taxon>Myxococcota</taxon>
        <taxon>Myxococcia</taxon>
        <taxon>Myxococcales</taxon>
        <taxon>Cystobacterineae</taxon>
        <taxon>Archangiaceae</taxon>
        <taxon>Melittangium</taxon>
    </lineage>
</organism>
<dbReference type="PROSITE" id="PS51257">
    <property type="entry name" value="PROKAR_LIPOPROTEIN"/>
    <property type="match status" value="1"/>
</dbReference>
<dbReference type="Pfam" id="PF01094">
    <property type="entry name" value="ANF_receptor"/>
    <property type="match status" value="1"/>
</dbReference>
<dbReference type="PANTHER" id="PTHR30483:SF6">
    <property type="entry name" value="PERIPLASMIC BINDING PROTEIN OF ABC TRANSPORTER FOR NATURAL AMINO ACIDS"/>
    <property type="match status" value="1"/>
</dbReference>
<dbReference type="Proteomes" id="UP000217289">
    <property type="component" value="Chromosome"/>
</dbReference>
<feature type="signal peptide" evidence="5">
    <location>
        <begin position="1"/>
        <end position="22"/>
    </location>
</feature>
<keyword evidence="3" id="KW-1133">Transmembrane helix</keyword>
<evidence type="ECO:0000256" key="2">
    <source>
        <dbReference type="ARBA" id="ARBA00022692"/>
    </source>
</evidence>
<dbReference type="GO" id="GO:0016020">
    <property type="term" value="C:membrane"/>
    <property type="evidence" value="ECO:0007669"/>
    <property type="project" value="UniProtKB-SubCell"/>
</dbReference>